<dbReference type="Proteomes" id="UP001172386">
    <property type="component" value="Unassembled WGS sequence"/>
</dbReference>
<evidence type="ECO:0000313" key="1">
    <source>
        <dbReference type="EMBL" id="KAJ9661887.1"/>
    </source>
</evidence>
<dbReference type="EMBL" id="JAPDRQ010000019">
    <property type="protein sequence ID" value="KAJ9661887.1"/>
    <property type="molecule type" value="Genomic_DNA"/>
</dbReference>
<organism evidence="1 2">
    <name type="scientific">Neophaeococcomyces mojaviensis</name>
    <dbReference type="NCBI Taxonomy" id="3383035"/>
    <lineage>
        <taxon>Eukaryota</taxon>
        <taxon>Fungi</taxon>
        <taxon>Dikarya</taxon>
        <taxon>Ascomycota</taxon>
        <taxon>Pezizomycotina</taxon>
        <taxon>Eurotiomycetes</taxon>
        <taxon>Chaetothyriomycetidae</taxon>
        <taxon>Chaetothyriales</taxon>
        <taxon>Chaetothyriales incertae sedis</taxon>
        <taxon>Neophaeococcomyces</taxon>
    </lineage>
</organism>
<protein>
    <submittedName>
        <fullName evidence="1">Uncharacterized protein</fullName>
    </submittedName>
</protein>
<gene>
    <name evidence="1" type="ORF">H2198_001639</name>
</gene>
<comment type="caution">
    <text evidence="1">The sequence shown here is derived from an EMBL/GenBank/DDBJ whole genome shotgun (WGS) entry which is preliminary data.</text>
</comment>
<evidence type="ECO:0000313" key="2">
    <source>
        <dbReference type="Proteomes" id="UP001172386"/>
    </source>
</evidence>
<name>A0ACC3AG68_9EURO</name>
<reference evidence="1" key="1">
    <citation type="submission" date="2022-10" db="EMBL/GenBank/DDBJ databases">
        <title>Culturing micro-colonial fungi from biological soil crusts in the Mojave desert and describing Neophaeococcomyces mojavensis, and introducing the new genera and species Taxawa tesnikishii.</title>
        <authorList>
            <person name="Kurbessoian T."/>
            <person name="Stajich J.E."/>
        </authorList>
    </citation>
    <scope>NUCLEOTIDE SEQUENCE</scope>
    <source>
        <strain evidence="1">JES_112</strain>
    </source>
</reference>
<proteinExistence type="predicted"/>
<sequence length="465" mass="54180">MDVFSTLPTEILRTIADSLLPDTLFSLGLTCKRVYQYLHDLVKAQRELAEKYSSVDTRHPLSAVTALRKILTDPIAAWHLRSINIWRMPWEIAAWDDRAGQDDINFLSYALEYPHIWNSSACKKIYKRMRERWRDFTYLQYGVDASGRAIRGAEVSQELADQHGYLTGHRNPCQEAFISNEEVKVFEALLEPFIANLANHHVNAGFGCRAIFLLVACAPRLRHVWHARPDESWAPWHTYLGKFFRKLGGSTTEQQGLHSSQDSLAPLSALRLRLPPGFFALRLTAERRISLHLWSGSPDPEVRICAHLCGRFVPTEKKHFRWPDGPRSWNFYSNYNWVTGRDELQYGSRYPYNLPQTNDEREMPIQFLHEWNENFFKDRIKELYTNPNEVHELVDLNLVENSLDSLDSSKFDMLVDNLCKRYKVEEDKARRVKESMELGRKVVDQLGGEGGRLVCKDFKWQRVYD</sequence>
<accession>A0ACC3AG68</accession>
<keyword evidence="2" id="KW-1185">Reference proteome</keyword>